<dbReference type="GO" id="GO:0005783">
    <property type="term" value="C:endoplasmic reticulum"/>
    <property type="evidence" value="ECO:0007669"/>
    <property type="project" value="TreeGrafter"/>
</dbReference>
<dbReference type="RefSeq" id="XP_001418112.1">
    <property type="nucleotide sequence ID" value="XM_001418075.1"/>
</dbReference>
<organism evidence="8 9">
    <name type="scientific">Ostreococcus lucimarinus (strain CCE9901)</name>
    <dbReference type="NCBI Taxonomy" id="436017"/>
    <lineage>
        <taxon>Eukaryota</taxon>
        <taxon>Viridiplantae</taxon>
        <taxon>Chlorophyta</taxon>
        <taxon>Mamiellophyceae</taxon>
        <taxon>Mamiellales</taxon>
        <taxon>Bathycoccaceae</taxon>
        <taxon>Ostreococcus</taxon>
    </lineage>
</organism>
<evidence type="ECO:0000256" key="6">
    <source>
        <dbReference type="SAM" id="Phobius"/>
    </source>
</evidence>
<dbReference type="PANTHER" id="PTHR10984:SF37">
    <property type="entry name" value="PROTEIN DISULFIDE-ISOMERASE 5-3"/>
    <property type="match status" value="1"/>
</dbReference>
<name>A4RY59_OSTLU</name>
<dbReference type="GO" id="GO:0030134">
    <property type="term" value="C:COPII-coated ER to Golgi transport vesicle"/>
    <property type="evidence" value="ECO:0007669"/>
    <property type="project" value="TreeGrafter"/>
</dbReference>
<evidence type="ECO:0000256" key="3">
    <source>
        <dbReference type="ARBA" id="ARBA00022989"/>
    </source>
</evidence>
<reference evidence="8 9" key="1">
    <citation type="journal article" date="2007" name="Proc. Natl. Acad. Sci. U.S.A.">
        <title>The tiny eukaryote Ostreococcus provides genomic insights into the paradox of plankton speciation.</title>
        <authorList>
            <person name="Palenik B."/>
            <person name="Grimwood J."/>
            <person name="Aerts A."/>
            <person name="Rouze P."/>
            <person name="Salamov A."/>
            <person name="Putnam N."/>
            <person name="Dupont C."/>
            <person name="Jorgensen R."/>
            <person name="Derelle E."/>
            <person name="Rombauts S."/>
            <person name="Zhou K."/>
            <person name="Otillar R."/>
            <person name="Merchant S.S."/>
            <person name="Podell S."/>
            <person name="Gaasterland T."/>
            <person name="Napoli C."/>
            <person name="Gendler K."/>
            <person name="Manuell A."/>
            <person name="Tai V."/>
            <person name="Vallon O."/>
            <person name="Piganeau G."/>
            <person name="Jancek S."/>
            <person name="Heijde M."/>
            <person name="Jabbari K."/>
            <person name="Bowler C."/>
            <person name="Lohr M."/>
            <person name="Robbens S."/>
            <person name="Werner G."/>
            <person name="Dubchak I."/>
            <person name="Pazour G.J."/>
            <person name="Ren Q."/>
            <person name="Paulsen I."/>
            <person name="Delwiche C."/>
            <person name="Schmutz J."/>
            <person name="Rokhsar D."/>
            <person name="Van de Peer Y."/>
            <person name="Moreau H."/>
            <person name="Grigoriev I.V."/>
        </authorList>
    </citation>
    <scope>NUCLEOTIDE SEQUENCE [LARGE SCALE GENOMIC DNA]</scope>
    <source>
        <strain evidence="8 9">CCE9901</strain>
    </source>
</reference>
<keyword evidence="9" id="KW-1185">Reference proteome</keyword>
<dbReference type="PROSITE" id="PS00194">
    <property type="entry name" value="THIOREDOXIN_1"/>
    <property type="match status" value="1"/>
</dbReference>
<dbReference type="eggNOG" id="KOG2667">
    <property type="taxonomic scope" value="Eukaryota"/>
</dbReference>
<dbReference type="InterPro" id="IPR039542">
    <property type="entry name" value="Erv_N"/>
</dbReference>
<evidence type="ECO:0000256" key="1">
    <source>
        <dbReference type="ARBA" id="ARBA00004370"/>
    </source>
</evidence>
<dbReference type="Gramene" id="ABO96405">
    <property type="protein sequence ID" value="ABO96405"/>
    <property type="gene ID" value="OSTLU_87395"/>
</dbReference>
<keyword evidence="3 6" id="KW-1133">Transmembrane helix</keyword>
<protein>
    <recommendedName>
        <fullName evidence="7">Thioredoxin domain-containing protein</fullName>
    </recommendedName>
</protein>
<evidence type="ECO:0000313" key="9">
    <source>
        <dbReference type="Proteomes" id="UP000001568"/>
    </source>
</evidence>
<keyword evidence="2 6" id="KW-0812">Transmembrane</keyword>
<dbReference type="PROSITE" id="PS51352">
    <property type="entry name" value="THIOREDOXIN_2"/>
    <property type="match status" value="1"/>
</dbReference>
<dbReference type="HOGENOM" id="CLU_510388_0_0_1"/>
<feature type="transmembrane region" description="Helical" evidence="6">
    <location>
        <begin position="52"/>
        <end position="78"/>
    </location>
</feature>
<accession>A4RY59</accession>
<dbReference type="PANTHER" id="PTHR10984">
    <property type="entry name" value="ENDOPLASMIC RETICULUM-GOLGI INTERMEDIATE COMPARTMENT PROTEIN"/>
    <property type="match status" value="1"/>
</dbReference>
<feature type="domain" description="Thioredoxin" evidence="7">
    <location>
        <begin position="138"/>
        <end position="311"/>
    </location>
</feature>
<dbReference type="STRING" id="436017.A4RY59"/>
<dbReference type="OrthoDB" id="74910at2759"/>
<dbReference type="Pfam" id="PF00085">
    <property type="entry name" value="Thioredoxin"/>
    <property type="match status" value="1"/>
</dbReference>
<gene>
    <name evidence="8" type="ORF">OSTLU_87395</name>
</gene>
<dbReference type="InterPro" id="IPR017937">
    <property type="entry name" value="Thioredoxin_CS"/>
</dbReference>
<dbReference type="CDD" id="cd02961">
    <property type="entry name" value="PDI_a_family"/>
    <property type="match status" value="1"/>
</dbReference>
<dbReference type="Pfam" id="PF07970">
    <property type="entry name" value="COPIIcoated_ERV"/>
    <property type="match status" value="1"/>
</dbReference>
<dbReference type="SUPFAM" id="SSF52833">
    <property type="entry name" value="Thioredoxin-like"/>
    <property type="match status" value="1"/>
</dbReference>
<sequence>MVVRRTSTGATSLPGDYPDDGRCANALRRLDMYAHAPPEISGFTERTVGGGLFTIVVSLIFIALFTMQVSALFAATYVTDIVVDHTADAKLRVNVRVDFPFVECEFLHLDVVDAIGSRKTNISGENVYKHPLSGPMKYMNIQHAAPVNAETLDDAFEYGTTTDYDHYGNKRIAFDIAGLDMFEHMVRVHHGLLLVNFHAPWCLHCRNFAPIWEHAAEMVRLELRRTGRSRLSLGMASVDCSTEKNDELCSKLHVQAYPSVRVYRAGSLHPSKENQTSIAELHREAENIQFEVYHGKRSAEAIAAFADSLLKEIEAATEDGNDEASPKKRGTVFGHDADGDGRHDSVVRTPGCSVNGQFNVNRVPGAFYFVPRSRSHSLADVDMTHVVRHLSFGEHVPGKPSFIPRHLRKAWSLIPVDMGGRFAKKDNGGGGAQFDARENRRTAFEHYMKVIPRTFAPIDGAPIQIYEYTFSSNHFDVHGSAEEREMIYYDRVEEHAMDDEFRRPRGPVVKFSYDLSPMQVKNSTRKLQNTNHVR</sequence>
<evidence type="ECO:0000256" key="5">
    <source>
        <dbReference type="SAM" id="MobiDB-lite"/>
    </source>
</evidence>
<dbReference type="OMA" id="IRTSGCI"/>
<dbReference type="AlphaFoldDB" id="A4RY59"/>
<evidence type="ECO:0000313" key="8">
    <source>
        <dbReference type="EMBL" id="ABO96405.1"/>
    </source>
</evidence>
<keyword evidence="4 6" id="KW-0472">Membrane</keyword>
<dbReference type="Gene3D" id="3.40.30.10">
    <property type="entry name" value="Glutaredoxin"/>
    <property type="match status" value="1"/>
</dbReference>
<dbReference type="Pfam" id="PF13850">
    <property type="entry name" value="ERGIC_N"/>
    <property type="match status" value="1"/>
</dbReference>
<feature type="compositionally biased region" description="Basic and acidic residues" evidence="5">
    <location>
        <begin position="335"/>
        <end position="346"/>
    </location>
</feature>
<dbReference type="Proteomes" id="UP000001568">
    <property type="component" value="Chromosome 5"/>
</dbReference>
<evidence type="ECO:0000256" key="4">
    <source>
        <dbReference type="ARBA" id="ARBA00023136"/>
    </source>
</evidence>
<dbReference type="InterPro" id="IPR045888">
    <property type="entry name" value="Erv"/>
</dbReference>
<dbReference type="GO" id="GO:0016020">
    <property type="term" value="C:membrane"/>
    <property type="evidence" value="ECO:0007669"/>
    <property type="project" value="UniProtKB-SubCell"/>
</dbReference>
<dbReference type="EMBL" id="CP000585">
    <property type="protein sequence ID" value="ABO96405.1"/>
    <property type="molecule type" value="Genomic_DNA"/>
</dbReference>
<dbReference type="InterPro" id="IPR036249">
    <property type="entry name" value="Thioredoxin-like_sf"/>
</dbReference>
<evidence type="ECO:0000259" key="7">
    <source>
        <dbReference type="PROSITE" id="PS51352"/>
    </source>
</evidence>
<dbReference type="GeneID" id="5001939"/>
<dbReference type="InterPro" id="IPR012936">
    <property type="entry name" value="Erv_C"/>
</dbReference>
<comment type="subcellular location">
    <subcellularLocation>
        <location evidence="1">Membrane</location>
    </subcellularLocation>
</comment>
<dbReference type="KEGG" id="olu:OSTLU_87395"/>
<feature type="region of interest" description="Disordered" evidence="5">
    <location>
        <begin position="317"/>
        <end position="348"/>
    </location>
</feature>
<dbReference type="InterPro" id="IPR013766">
    <property type="entry name" value="Thioredoxin_domain"/>
</dbReference>
<proteinExistence type="predicted"/>
<evidence type="ECO:0000256" key="2">
    <source>
        <dbReference type="ARBA" id="ARBA00022692"/>
    </source>
</evidence>